<dbReference type="EMBL" id="VBRY01000008">
    <property type="protein sequence ID" value="TLS66661.1"/>
    <property type="molecule type" value="Genomic_DNA"/>
</dbReference>
<gene>
    <name evidence="11 13" type="primary">carA</name>
    <name evidence="13" type="ORF">FEF65_09035</name>
</gene>
<feature type="region of interest" description="CPSase" evidence="11">
    <location>
        <begin position="1"/>
        <end position="180"/>
    </location>
</feature>
<dbReference type="CDD" id="cd01744">
    <property type="entry name" value="GATase1_CPSase"/>
    <property type="match status" value="1"/>
</dbReference>
<feature type="active site" evidence="11">
    <location>
        <position position="348"/>
    </location>
</feature>
<dbReference type="GO" id="GO:0044205">
    <property type="term" value="P:'de novo' UMP biosynthetic process"/>
    <property type="evidence" value="ECO:0007669"/>
    <property type="project" value="UniProtKB-UniRule"/>
</dbReference>
<dbReference type="Pfam" id="PF00117">
    <property type="entry name" value="GATase"/>
    <property type="match status" value="1"/>
</dbReference>
<evidence type="ECO:0000256" key="1">
    <source>
        <dbReference type="ARBA" id="ARBA00004812"/>
    </source>
</evidence>
<feature type="domain" description="Carbamoyl-phosphate synthase small subunit N-terminal" evidence="12">
    <location>
        <begin position="2"/>
        <end position="132"/>
    </location>
</feature>
<evidence type="ECO:0000313" key="14">
    <source>
        <dbReference type="Proteomes" id="UP000306585"/>
    </source>
</evidence>
<evidence type="ECO:0000256" key="11">
    <source>
        <dbReference type="HAMAP-Rule" id="MF_01209"/>
    </source>
</evidence>
<dbReference type="SUPFAM" id="SSF52021">
    <property type="entry name" value="Carbamoyl phosphate synthetase, small subunit N-terminal domain"/>
    <property type="match status" value="1"/>
</dbReference>
<dbReference type="SUPFAM" id="SSF52317">
    <property type="entry name" value="Class I glutamine amidotransferase-like"/>
    <property type="match status" value="1"/>
</dbReference>
<feature type="binding site" evidence="11">
    <location>
        <position position="308"/>
    </location>
    <ligand>
        <name>L-glutamine</name>
        <dbReference type="ChEBI" id="CHEBI:58359"/>
    </ligand>
</feature>
<protein>
    <recommendedName>
        <fullName evidence="11">Carbamoyl phosphate synthase small chain</fullName>
        <ecNumber evidence="11">6.3.5.5</ecNumber>
    </recommendedName>
    <alternativeName>
        <fullName evidence="11">Carbamoyl phosphate synthetase glutamine chain</fullName>
    </alternativeName>
</protein>
<evidence type="ECO:0000256" key="9">
    <source>
        <dbReference type="ARBA" id="ARBA00048816"/>
    </source>
</evidence>
<comment type="subunit">
    <text evidence="11">Composed of two chains; the small (or glutamine) chain promotes the hydrolysis of glutamine to ammonia, which is used by the large (or ammonia) chain to synthesize carbamoyl phosphate. Tetramer of heterodimers (alpha,beta)4.</text>
</comment>
<dbReference type="Pfam" id="PF00988">
    <property type="entry name" value="CPSase_sm_chain"/>
    <property type="match status" value="1"/>
</dbReference>
<reference evidence="13 14" key="1">
    <citation type="journal article" date="2019" name="Appl. Environ. Microbiol.">
        <title>Environmental Evidence and Genomic Insight of Iron-oxidizing Bacteria Preference Towards More Corrosion Resistant Stainless Steel at Higher Salinities.</title>
        <authorList>
            <person name="Garrison C.E."/>
            <person name="Price K.A."/>
            <person name="Field E.K."/>
        </authorList>
    </citation>
    <scope>NUCLEOTIDE SEQUENCE [LARGE SCALE GENOMIC DNA]</scope>
    <source>
        <strain evidence="13 14">P3</strain>
    </source>
</reference>
<feature type="binding site" evidence="11">
    <location>
        <position position="268"/>
    </location>
    <ligand>
        <name>L-glutamine</name>
        <dbReference type="ChEBI" id="CHEBI:58359"/>
    </ligand>
</feature>
<comment type="function">
    <text evidence="11">Small subunit of the glutamine-dependent carbamoyl phosphate synthetase (CPSase). CPSase catalyzes the formation of carbamoyl phosphate from the ammonia moiety of glutamine, carbonate, and phosphate donated by ATP, constituting the first step of 2 biosynthetic pathways, one leading to arginine and/or urea and the other to pyrimidine nucleotides. The small subunit (glutamine amidotransferase) binds and cleaves glutamine to supply the large subunit with the substrate ammonia.</text>
</comment>
<keyword evidence="8 11" id="KW-0665">Pyrimidine biosynthesis</keyword>
<dbReference type="EC" id="6.3.5.5" evidence="11"/>
<dbReference type="PRINTS" id="PR00099">
    <property type="entry name" value="CPSGATASE"/>
</dbReference>
<dbReference type="NCBIfam" id="TIGR01368">
    <property type="entry name" value="CPSaseIIsmall"/>
    <property type="match status" value="1"/>
</dbReference>
<accession>A0A5R9GJ03</accession>
<dbReference type="Gene3D" id="3.50.30.20">
    <property type="entry name" value="Carbamoyl-phosphate synthase small subunit, N-terminal domain"/>
    <property type="match status" value="1"/>
</dbReference>
<proteinExistence type="inferred from homology"/>
<feature type="binding site" evidence="11">
    <location>
        <position position="265"/>
    </location>
    <ligand>
        <name>L-glutamine</name>
        <dbReference type="ChEBI" id="CHEBI:58359"/>
    </ligand>
</feature>
<keyword evidence="7 11" id="KW-0315">Glutamine amidotransferase</keyword>
<feature type="binding site" evidence="11">
    <location>
        <position position="309"/>
    </location>
    <ligand>
        <name>L-glutamine</name>
        <dbReference type="ChEBI" id="CHEBI:58359"/>
    </ligand>
</feature>
<dbReference type="AlphaFoldDB" id="A0A5R9GJ03"/>
<dbReference type="GO" id="GO:0005524">
    <property type="term" value="F:ATP binding"/>
    <property type="evidence" value="ECO:0007669"/>
    <property type="project" value="UniProtKB-UniRule"/>
</dbReference>
<evidence type="ECO:0000259" key="12">
    <source>
        <dbReference type="SMART" id="SM01097"/>
    </source>
</evidence>
<dbReference type="HAMAP" id="MF_01209">
    <property type="entry name" value="CPSase_S_chain"/>
    <property type="match status" value="1"/>
</dbReference>
<feature type="active site" evidence="11">
    <location>
        <position position="350"/>
    </location>
</feature>
<dbReference type="PRINTS" id="PR00096">
    <property type="entry name" value="GATASE"/>
</dbReference>
<feature type="binding site" evidence="11">
    <location>
        <position position="306"/>
    </location>
    <ligand>
        <name>L-glutamine</name>
        <dbReference type="ChEBI" id="CHEBI:58359"/>
    </ligand>
</feature>
<dbReference type="Gene3D" id="3.40.50.880">
    <property type="match status" value="1"/>
</dbReference>
<dbReference type="FunFam" id="3.50.30.20:FF:000001">
    <property type="entry name" value="Carbamoyl-phosphate synthase small chain"/>
    <property type="match status" value="1"/>
</dbReference>
<dbReference type="InterPro" id="IPR017926">
    <property type="entry name" value="GATASE"/>
</dbReference>
<dbReference type="UniPathway" id="UPA00070">
    <property type="reaction ID" value="UER00115"/>
</dbReference>
<dbReference type="UniPathway" id="UPA00068">
    <property type="reaction ID" value="UER00171"/>
</dbReference>
<evidence type="ECO:0000256" key="4">
    <source>
        <dbReference type="ARBA" id="ARBA00022598"/>
    </source>
</evidence>
<keyword evidence="14" id="KW-1185">Reference proteome</keyword>
<dbReference type="InterPro" id="IPR029062">
    <property type="entry name" value="Class_I_gatase-like"/>
</dbReference>
<evidence type="ECO:0000256" key="5">
    <source>
        <dbReference type="ARBA" id="ARBA00022741"/>
    </source>
</evidence>
<feature type="binding site" evidence="11">
    <location>
        <position position="46"/>
    </location>
    <ligand>
        <name>L-glutamine</name>
        <dbReference type="ChEBI" id="CHEBI:58359"/>
    </ligand>
</feature>
<dbReference type="PANTHER" id="PTHR43418:SF7">
    <property type="entry name" value="CARBAMOYL-PHOSPHATE SYNTHASE SMALL CHAIN"/>
    <property type="match status" value="1"/>
</dbReference>
<dbReference type="GO" id="GO:0006207">
    <property type="term" value="P:'de novo' pyrimidine nucleobase biosynthetic process"/>
    <property type="evidence" value="ECO:0007669"/>
    <property type="project" value="InterPro"/>
</dbReference>
<evidence type="ECO:0000313" key="13">
    <source>
        <dbReference type="EMBL" id="TLS66661.1"/>
    </source>
</evidence>
<comment type="caution">
    <text evidence="13">The sequence shown here is derived from an EMBL/GenBank/DDBJ whole genome shotgun (WGS) entry which is preliminary data.</text>
</comment>
<keyword evidence="6 11" id="KW-0067">ATP-binding</keyword>
<dbReference type="PRINTS" id="PR00097">
    <property type="entry name" value="ANTSNTHASEII"/>
</dbReference>
<feature type="binding site" evidence="11">
    <location>
        <position position="236"/>
    </location>
    <ligand>
        <name>L-glutamine</name>
        <dbReference type="ChEBI" id="CHEBI:58359"/>
    </ligand>
</feature>
<evidence type="ECO:0000256" key="10">
    <source>
        <dbReference type="ARBA" id="ARBA00049285"/>
    </source>
</evidence>
<comment type="catalytic activity">
    <reaction evidence="10 11">
        <text>L-glutamine + H2O = L-glutamate + NH4(+)</text>
        <dbReference type="Rhea" id="RHEA:15889"/>
        <dbReference type="ChEBI" id="CHEBI:15377"/>
        <dbReference type="ChEBI" id="CHEBI:28938"/>
        <dbReference type="ChEBI" id="CHEBI:29985"/>
        <dbReference type="ChEBI" id="CHEBI:58359"/>
    </reaction>
</comment>
<dbReference type="GO" id="GO:0006526">
    <property type="term" value="P:L-arginine biosynthetic process"/>
    <property type="evidence" value="ECO:0007669"/>
    <property type="project" value="UniProtKB-UniRule"/>
</dbReference>
<keyword evidence="4 11" id="KW-0436">Ligase</keyword>
<comment type="similarity">
    <text evidence="3 11">Belongs to the CarA family.</text>
</comment>
<comment type="catalytic activity">
    <reaction evidence="9 11">
        <text>hydrogencarbonate + L-glutamine + 2 ATP + H2O = carbamoyl phosphate + L-glutamate + 2 ADP + phosphate + 2 H(+)</text>
        <dbReference type="Rhea" id="RHEA:18633"/>
        <dbReference type="ChEBI" id="CHEBI:15377"/>
        <dbReference type="ChEBI" id="CHEBI:15378"/>
        <dbReference type="ChEBI" id="CHEBI:17544"/>
        <dbReference type="ChEBI" id="CHEBI:29985"/>
        <dbReference type="ChEBI" id="CHEBI:30616"/>
        <dbReference type="ChEBI" id="CHEBI:43474"/>
        <dbReference type="ChEBI" id="CHEBI:58228"/>
        <dbReference type="ChEBI" id="CHEBI:58359"/>
        <dbReference type="ChEBI" id="CHEBI:456216"/>
        <dbReference type="EC" id="6.3.5.5"/>
    </reaction>
</comment>
<dbReference type="InterPro" id="IPR036480">
    <property type="entry name" value="CarbP_synth_ssu_N_sf"/>
</dbReference>
<keyword evidence="11" id="KW-0028">Amino-acid biosynthesis</keyword>
<dbReference type="Proteomes" id="UP000306585">
    <property type="component" value="Unassembled WGS sequence"/>
</dbReference>
<evidence type="ECO:0000256" key="3">
    <source>
        <dbReference type="ARBA" id="ARBA00007800"/>
    </source>
</evidence>
<evidence type="ECO:0000256" key="7">
    <source>
        <dbReference type="ARBA" id="ARBA00022962"/>
    </source>
</evidence>
<keyword evidence="11" id="KW-0055">Arginine biosynthesis</keyword>
<dbReference type="PANTHER" id="PTHR43418">
    <property type="entry name" value="MULTIFUNCTIONAL TRYPTOPHAN BIOSYNTHESIS PROTEIN-RELATED"/>
    <property type="match status" value="1"/>
</dbReference>
<dbReference type="GO" id="GO:0004088">
    <property type="term" value="F:carbamoyl-phosphate synthase (glutamine-hydrolyzing) activity"/>
    <property type="evidence" value="ECO:0007669"/>
    <property type="project" value="UniProtKB-UniRule"/>
</dbReference>
<evidence type="ECO:0000256" key="2">
    <source>
        <dbReference type="ARBA" id="ARBA00005077"/>
    </source>
</evidence>
<organism evidence="13 14">
    <name type="scientific">Mariprofundus erugo</name>
    <dbReference type="NCBI Taxonomy" id="2528639"/>
    <lineage>
        <taxon>Bacteria</taxon>
        <taxon>Pseudomonadati</taxon>
        <taxon>Pseudomonadota</taxon>
        <taxon>Candidatius Mariprofundia</taxon>
        <taxon>Mariprofundales</taxon>
        <taxon>Mariprofundaceae</taxon>
        <taxon>Mariprofundus</taxon>
    </lineage>
</organism>
<name>A0A5R9GJ03_9PROT</name>
<dbReference type="InterPro" id="IPR006274">
    <property type="entry name" value="CarbamoylP_synth_ssu"/>
</dbReference>
<dbReference type="PROSITE" id="PS51273">
    <property type="entry name" value="GATASE_TYPE_1"/>
    <property type="match status" value="1"/>
</dbReference>
<dbReference type="InterPro" id="IPR035686">
    <property type="entry name" value="CPSase_GATase1"/>
</dbReference>
<comment type="pathway">
    <text evidence="1 11">Pyrimidine metabolism; UMP biosynthesis via de novo pathway; (S)-dihydroorotate from bicarbonate: step 1/3.</text>
</comment>
<feature type="binding site" evidence="11">
    <location>
        <position position="238"/>
    </location>
    <ligand>
        <name>L-glutamine</name>
        <dbReference type="ChEBI" id="CHEBI:58359"/>
    </ligand>
</feature>
<dbReference type="InterPro" id="IPR002474">
    <property type="entry name" value="CarbamoylP_synth_ssu_N"/>
</dbReference>
<evidence type="ECO:0000256" key="6">
    <source>
        <dbReference type="ARBA" id="ARBA00022840"/>
    </source>
</evidence>
<dbReference type="RefSeq" id="WP_138239490.1">
    <property type="nucleotide sequence ID" value="NZ_VBRY01000008.1"/>
</dbReference>
<evidence type="ECO:0000256" key="8">
    <source>
        <dbReference type="ARBA" id="ARBA00022975"/>
    </source>
</evidence>
<comment type="pathway">
    <text evidence="2 11">Amino-acid biosynthesis; L-arginine biosynthesis; carbamoyl phosphate from bicarbonate: step 1/1.</text>
</comment>
<dbReference type="GO" id="GO:0004359">
    <property type="term" value="F:glutaminase activity"/>
    <property type="evidence" value="ECO:0007669"/>
    <property type="project" value="RHEA"/>
</dbReference>
<dbReference type="SMART" id="SM01097">
    <property type="entry name" value="CPSase_sm_chain"/>
    <property type="match status" value="1"/>
</dbReference>
<keyword evidence="5 11" id="KW-0547">Nucleotide-binding</keyword>
<dbReference type="NCBIfam" id="NF009475">
    <property type="entry name" value="PRK12838.1"/>
    <property type="match status" value="1"/>
</dbReference>
<sequence length="371" mass="39834">MAEAILALADGRIFRGHAFGALGHTVGEVCFNTSMTGYQEILTDPSYTDQIMTFTYPHIGNVGINEDDMESADVAVRGCIVRVPARKTSNYRAEGDLAAWLEKQGIVGLSGIDTRALVRHLRDHGAQNGVIASDGMSDADAVAMARGWEGLEGRDLVGQVSCKEISEWSQGTYNLEQPGYQAPAMASHVVAFDYGCKRNIFRKLSDRGMKVSIVPATTSAADVLALQPDGIFLSNGPGDPAAVGYAVNTIRELLDSNVPIFGICMGHQLLSQALGLSTFKLKFGHRGGNHPVKDETTGKIEITSQNHGFAVADAEIPESVEITHRSLFDGTVEGLQVKGKPIFSVQYHPEASPGPHDADYLFDRFAGLVKA</sequence>
<dbReference type="InterPro" id="IPR050472">
    <property type="entry name" value="Anth_synth/Amidotransfase"/>
</dbReference>
<feature type="active site" description="Nucleophile" evidence="11">
    <location>
        <position position="264"/>
    </location>
</feature>
<dbReference type="GO" id="GO:0006541">
    <property type="term" value="P:glutamine metabolic process"/>
    <property type="evidence" value="ECO:0007669"/>
    <property type="project" value="InterPro"/>
</dbReference>